<organism evidence="1 2">
    <name type="scientific">Entamoeba invadens IP1</name>
    <dbReference type="NCBI Taxonomy" id="370355"/>
    <lineage>
        <taxon>Eukaryota</taxon>
        <taxon>Amoebozoa</taxon>
        <taxon>Evosea</taxon>
        <taxon>Archamoebae</taxon>
        <taxon>Mastigamoebida</taxon>
        <taxon>Entamoebidae</taxon>
        <taxon>Entamoeba</taxon>
    </lineage>
</organism>
<keyword evidence="2" id="KW-1185">Reference proteome</keyword>
<evidence type="ECO:0000313" key="2">
    <source>
        <dbReference type="Proteomes" id="UP000014680"/>
    </source>
</evidence>
<name>A0A0A1UEW6_ENTIV</name>
<dbReference type="OMA" id="QNNCTIS"/>
<dbReference type="EMBL" id="KB206168">
    <property type="protein sequence ID" value="ELP95120.1"/>
    <property type="molecule type" value="Genomic_DNA"/>
</dbReference>
<dbReference type="RefSeq" id="XP_004261891.1">
    <property type="nucleotide sequence ID" value="XM_004261843.1"/>
</dbReference>
<dbReference type="Proteomes" id="UP000014680">
    <property type="component" value="Unassembled WGS sequence"/>
</dbReference>
<protein>
    <submittedName>
        <fullName evidence="1">Uncharacterized protein</fullName>
    </submittedName>
</protein>
<proteinExistence type="predicted"/>
<reference evidence="1 2" key="1">
    <citation type="submission" date="2012-10" db="EMBL/GenBank/DDBJ databases">
        <authorList>
            <person name="Zafar N."/>
            <person name="Inman J."/>
            <person name="Hall N."/>
            <person name="Lorenzi H."/>
            <person name="Caler E."/>
        </authorList>
    </citation>
    <scope>NUCLEOTIDE SEQUENCE [LARGE SCALE GENOMIC DNA]</scope>
    <source>
        <strain evidence="1 2">IP1</strain>
    </source>
</reference>
<accession>A0A0A1UEW6</accession>
<dbReference type="OrthoDB" id="26994at2759"/>
<dbReference type="AlphaFoldDB" id="A0A0A1UEW6"/>
<dbReference type="VEuPathDB" id="AmoebaDB:EIN_427860"/>
<dbReference type="KEGG" id="eiv:EIN_427860"/>
<gene>
    <name evidence="1" type="ORF">EIN_427860</name>
</gene>
<evidence type="ECO:0000313" key="1">
    <source>
        <dbReference type="EMBL" id="ELP95120.1"/>
    </source>
</evidence>
<dbReference type="GeneID" id="14894225"/>
<sequence length="208" mass="24225">MICCSRNGTSHKDGKRLEKPEWTKEVGYKRKYQFREKRNYQVSQQGIFLAIINQYFEIDLLNPIKRSNVATQILRIDTLKRGEDIIHFNSFLEERCQTLFKNDIANGVSTKTAMRRLETNKVAEGLHLLIDILLELGYFFTSKVSKGVNGFQRIETVKIIHTKNRTFNRKMIEEIGQEANAFLFKELSTEGRSQICVKNQELQGLLCE</sequence>